<dbReference type="InterPro" id="IPR006685">
    <property type="entry name" value="MscS_channel_2nd"/>
</dbReference>
<dbReference type="RefSeq" id="WP_191072687.1">
    <property type="nucleotide sequence ID" value="NZ_CP061703.1"/>
</dbReference>
<feature type="transmembrane region" description="Helical" evidence="7">
    <location>
        <begin position="108"/>
        <end position="128"/>
    </location>
</feature>
<dbReference type="Gene3D" id="2.30.30.60">
    <property type="match status" value="1"/>
</dbReference>
<comment type="subcellular location">
    <subcellularLocation>
        <location evidence="1">Cell membrane</location>
        <topology evidence="1">Multi-pass membrane protein</topology>
    </subcellularLocation>
</comment>
<dbReference type="EMBL" id="JAPFGC010000002">
    <property type="protein sequence ID" value="MDA0175994.1"/>
    <property type="molecule type" value="Genomic_DNA"/>
</dbReference>
<keyword evidence="6 7" id="KW-0472">Membrane</keyword>
<dbReference type="Pfam" id="PF21082">
    <property type="entry name" value="MS_channel_3rd"/>
    <property type="match status" value="1"/>
</dbReference>
<evidence type="ECO:0000259" key="9">
    <source>
        <dbReference type="Pfam" id="PF21082"/>
    </source>
</evidence>
<evidence type="ECO:0000256" key="4">
    <source>
        <dbReference type="ARBA" id="ARBA00022692"/>
    </source>
</evidence>
<dbReference type="Proteomes" id="UP001149142">
    <property type="component" value="Unassembled WGS sequence"/>
</dbReference>
<evidence type="ECO:0000313" key="10">
    <source>
        <dbReference type="EMBL" id="MDA0175994.1"/>
    </source>
</evidence>
<evidence type="ECO:0000256" key="6">
    <source>
        <dbReference type="ARBA" id="ARBA00023136"/>
    </source>
</evidence>
<feature type="domain" description="Mechanosensitive ion channel MscS" evidence="8">
    <location>
        <begin position="127"/>
        <end position="192"/>
    </location>
</feature>
<evidence type="ECO:0000313" key="11">
    <source>
        <dbReference type="Proteomes" id="UP001149142"/>
    </source>
</evidence>
<dbReference type="PANTHER" id="PTHR30347">
    <property type="entry name" value="POTASSIUM CHANNEL RELATED"/>
    <property type="match status" value="1"/>
</dbReference>
<dbReference type="InterPro" id="IPR011014">
    <property type="entry name" value="MscS_channel_TM-2"/>
</dbReference>
<comment type="similarity">
    <text evidence="2">Belongs to the MscS (TC 1.A.23) family.</text>
</comment>
<keyword evidence="3" id="KW-1003">Cell membrane</keyword>
<dbReference type="PANTHER" id="PTHR30347:SF1">
    <property type="entry name" value="MECHANOSENSITIVE CHANNEL MSCK"/>
    <property type="match status" value="1"/>
</dbReference>
<accession>A0ABT4RVY0</accession>
<dbReference type="InterPro" id="IPR052702">
    <property type="entry name" value="MscS-like_channel"/>
</dbReference>
<comment type="caution">
    <text evidence="10">The sequence shown here is derived from an EMBL/GenBank/DDBJ whole genome shotgun (WGS) entry which is preliminary data.</text>
</comment>
<feature type="transmembrane region" description="Helical" evidence="7">
    <location>
        <begin position="46"/>
        <end position="64"/>
    </location>
</feature>
<keyword evidence="4 7" id="KW-0812">Transmembrane</keyword>
<evidence type="ECO:0000256" key="1">
    <source>
        <dbReference type="ARBA" id="ARBA00004651"/>
    </source>
</evidence>
<dbReference type="Gene3D" id="1.10.287.1260">
    <property type="match status" value="1"/>
</dbReference>
<protein>
    <submittedName>
        <fullName evidence="10">Mechanosensitive ion channel</fullName>
    </submittedName>
</protein>
<proteinExistence type="inferred from homology"/>
<keyword evidence="5 7" id="KW-1133">Transmembrane helix</keyword>
<feature type="domain" description="Mechanosensitive ion channel MscS C-terminal" evidence="9">
    <location>
        <begin position="202"/>
        <end position="283"/>
    </location>
</feature>
<dbReference type="InterPro" id="IPR011066">
    <property type="entry name" value="MscS_channel_C_sf"/>
</dbReference>
<evidence type="ECO:0000256" key="7">
    <source>
        <dbReference type="SAM" id="Phobius"/>
    </source>
</evidence>
<evidence type="ECO:0000256" key="2">
    <source>
        <dbReference type="ARBA" id="ARBA00008017"/>
    </source>
</evidence>
<feature type="transmembrane region" description="Helical" evidence="7">
    <location>
        <begin position="85"/>
        <end position="102"/>
    </location>
</feature>
<evidence type="ECO:0000259" key="8">
    <source>
        <dbReference type="Pfam" id="PF00924"/>
    </source>
</evidence>
<organism evidence="10 11">
    <name type="scientific">Mesoflavibacter profundi</name>
    <dbReference type="NCBI Taxonomy" id="2708110"/>
    <lineage>
        <taxon>Bacteria</taxon>
        <taxon>Pseudomonadati</taxon>
        <taxon>Bacteroidota</taxon>
        <taxon>Flavobacteriia</taxon>
        <taxon>Flavobacteriales</taxon>
        <taxon>Flavobacteriaceae</taxon>
        <taxon>Mesoflavibacter</taxon>
    </lineage>
</organism>
<dbReference type="Gene3D" id="3.30.70.100">
    <property type="match status" value="1"/>
</dbReference>
<reference evidence="10" key="1">
    <citation type="submission" date="2022-11" db="EMBL/GenBank/DDBJ databases">
        <title>Refractory cell wall polysaccharides provide important carbon source for microbial heterotrophs in the hadal ocean.</title>
        <authorList>
            <person name="Zhu X."/>
        </authorList>
    </citation>
    <scope>NUCLEOTIDE SEQUENCE</scope>
    <source>
        <strain evidence="10">MTRN7</strain>
    </source>
</reference>
<sequence length="302" mass="34014">MQGKVEEKIEKIEDAIVESTMWEKFSDFLNLHIDFSDKITVSVRDLIIIVSVIFITTIFLRILLKVLTRRLPEEDKGKFSVVYGYFRWLIYVIILLITLNGIGVNVTAVFAASAALLIGIGLALQTFFQDIISGVFILIDQSAHVGDIIEIDGKVGRVEEIKLRTTRAVTIDNKVLIIPNHLYLTNILYNWTQNGTSTRESITVGVAYGSDVELVKKLLLQAAESHEAVLKHPAATVLFTDFGDSALTFKLIFTLNDSFNAVMPKSDIRFTINKLFKDHNISIPFPQRDVHIIHKPNEEKPS</sequence>
<dbReference type="InterPro" id="IPR049278">
    <property type="entry name" value="MS_channel_C"/>
</dbReference>
<dbReference type="SUPFAM" id="SSF82861">
    <property type="entry name" value="Mechanosensitive channel protein MscS (YggB), transmembrane region"/>
    <property type="match status" value="1"/>
</dbReference>
<dbReference type="SUPFAM" id="SSF50182">
    <property type="entry name" value="Sm-like ribonucleoproteins"/>
    <property type="match status" value="1"/>
</dbReference>
<evidence type="ECO:0000256" key="3">
    <source>
        <dbReference type="ARBA" id="ARBA00022475"/>
    </source>
</evidence>
<dbReference type="InterPro" id="IPR023408">
    <property type="entry name" value="MscS_beta-dom_sf"/>
</dbReference>
<keyword evidence="11" id="KW-1185">Reference proteome</keyword>
<dbReference type="InterPro" id="IPR010920">
    <property type="entry name" value="LSM_dom_sf"/>
</dbReference>
<dbReference type="SUPFAM" id="SSF82689">
    <property type="entry name" value="Mechanosensitive channel protein MscS (YggB), C-terminal domain"/>
    <property type="match status" value="1"/>
</dbReference>
<gene>
    <name evidence="10" type="ORF">OOZ35_00645</name>
</gene>
<name>A0ABT4RVY0_9FLAO</name>
<dbReference type="Pfam" id="PF00924">
    <property type="entry name" value="MS_channel_2nd"/>
    <property type="match status" value="1"/>
</dbReference>
<evidence type="ECO:0000256" key="5">
    <source>
        <dbReference type="ARBA" id="ARBA00022989"/>
    </source>
</evidence>